<protein>
    <submittedName>
        <fullName evidence="2">MarR family winged helix-turn-helix transcriptional regulator</fullName>
    </submittedName>
</protein>
<name>A0ABV8HWW0_9ACTN</name>
<dbReference type="Pfam" id="PF01047">
    <property type="entry name" value="MarR"/>
    <property type="match status" value="1"/>
</dbReference>
<dbReference type="Gene3D" id="1.10.10.10">
    <property type="entry name" value="Winged helix-like DNA-binding domain superfamily/Winged helix DNA-binding domain"/>
    <property type="match status" value="1"/>
</dbReference>
<dbReference type="EMBL" id="JBHSBB010000027">
    <property type="protein sequence ID" value="MFC4035562.1"/>
    <property type="molecule type" value="Genomic_DNA"/>
</dbReference>
<keyword evidence="3" id="KW-1185">Reference proteome</keyword>
<feature type="domain" description="HTH marR-type" evidence="1">
    <location>
        <begin position="21"/>
        <end position="151"/>
    </location>
</feature>
<dbReference type="SUPFAM" id="SSF46785">
    <property type="entry name" value="Winged helix' DNA-binding domain"/>
    <property type="match status" value="1"/>
</dbReference>
<dbReference type="PROSITE" id="PS50995">
    <property type="entry name" value="HTH_MARR_2"/>
    <property type="match status" value="1"/>
</dbReference>
<evidence type="ECO:0000313" key="2">
    <source>
        <dbReference type="EMBL" id="MFC4035562.1"/>
    </source>
</evidence>
<accession>A0ABV8HWW0</accession>
<dbReference type="PANTHER" id="PTHR33164">
    <property type="entry name" value="TRANSCRIPTIONAL REGULATOR, MARR FAMILY"/>
    <property type="match status" value="1"/>
</dbReference>
<proteinExistence type="predicted"/>
<gene>
    <name evidence="2" type="ORF">ACFO3J_29440</name>
</gene>
<dbReference type="InterPro" id="IPR036388">
    <property type="entry name" value="WH-like_DNA-bd_sf"/>
</dbReference>
<comment type="caution">
    <text evidence="2">The sequence shown here is derived from an EMBL/GenBank/DDBJ whole genome shotgun (WGS) entry which is preliminary data.</text>
</comment>
<dbReference type="InterPro" id="IPR000835">
    <property type="entry name" value="HTH_MarR-typ"/>
</dbReference>
<dbReference type="PRINTS" id="PR00598">
    <property type="entry name" value="HTHMARR"/>
</dbReference>
<dbReference type="PANTHER" id="PTHR33164:SF43">
    <property type="entry name" value="HTH-TYPE TRANSCRIPTIONAL REPRESSOR YETL"/>
    <property type="match status" value="1"/>
</dbReference>
<sequence length="159" mass="16854">MTAGAAGSADTTDTAADAAAAERVWRNLRELVLDRNERRKETAEALGMSFFRVKALRRIAAAPARLSELAAELGSDRPYLTLVVDDLERRGLAERRQHPTDRRCKIVSVTPEGLAAATRADAILGTPPSALLDLPAADLAALDRITAALSALSPPSALS</sequence>
<evidence type="ECO:0000259" key="1">
    <source>
        <dbReference type="PROSITE" id="PS50995"/>
    </source>
</evidence>
<dbReference type="RefSeq" id="WP_386435710.1">
    <property type="nucleotide sequence ID" value="NZ_JBHSBB010000027.1"/>
</dbReference>
<dbReference type="InterPro" id="IPR039422">
    <property type="entry name" value="MarR/SlyA-like"/>
</dbReference>
<organism evidence="2 3">
    <name type="scientific">Streptomyces polygonati</name>
    <dbReference type="NCBI Taxonomy" id="1617087"/>
    <lineage>
        <taxon>Bacteria</taxon>
        <taxon>Bacillati</taxon>
        <taxon>Actinomycetota</taxon>
        <taxon>Actinomycetes</taxon>
        <taxon>Kitasatosporales</taxon>
        <taxon>Streptomycetaceae</taxon>
        <taxon>Streptomyces</taxon>
    </lineage>
</organism>
<dbReference type="SMART" id="SM00347">
    <property type="entry name" value="HTH_MARR"/>
    <property type="match status" value="1"/>
</dbReference>
<dbReference type="InterPro" id="IPR036390">
    <property type="entry name" value="WH_DNA-bd_sf"/>
</dbReference>
<reference evidence="3" key="1">
    <citation type="journal article" date="2019" name="Int. J. Syst. Evol. Microbiol.">
        <title>The Global Catalogue of Microorganisms (GCM) 10K type strain sequencing project: providing services to taxonomists for standard genome sequencing and annotation.</title>
        <authorList>
            <consortium name="The Broad Institute Genomics Platform"/>
            <consortium name="The Broad Institute Genome Sequencing Center for Infectious Disease"/>
            <person name="Wu L."/>
            <person name="Ma J."/>
        </authorList>
    </citation>
    <scope>NUCLEOTIDE SEQUENCE [LARGE SCALE GENOMIC DNA]</scope>
    <source>
        <strain evidence="3">CGMCC 4.7237</strain>
    </source>
</reference>
<dbReference type="Proteomes" id="UP001595765">
    <property type="component" value="Unassembled WGS sequence"/>
</dbReference>
<evidence type="ECO:0000313" key="3">
    <source>
        <dbReference type="Proteomes" id="UP001595765"/>
    </source>
</evidence>